<feature type="transmembrane region" description="Helical" evidence="1">
    <location>
        <begin position="55"/>
        <end position="77"/>
    </location>
</feature>
<keyword evidence="3" id="KW-1185">Reference proteome</keyword>
<keyword evidence="1" id="KW-1133">Transmembrane helix</keyword>
<evidence type="ECO:0000313" key="3">
    <source>
        <dbReference type="Proteomes" id="UP000830167"/>
    </source>
</evidence>
<proteinExistence type="predicted"/>
<keyword evidence="1" id="KW-0812">Transmembrane</keyword>
<organism evidence="2 3">
    <name type="scientific">Fodinisporobacter ferrooxydans</name>
    <dbReference type="NCBI Taxonomy" id="2901836"/>
    <lineage>
        <taxon>Bacteria</taxon>
        <taxon>Bacillati</taxon>
        <taxon>Bacillota</taxon>
        <taxon>Bacilli</taxon>
        <taxon>Bacillales</taxon>
        <taxon>Alicyclobacillaceae</taxon>
        <taxon>Fodinisporobacter</taxon>
    </lineage>
</organism>
<protein>
    <submittedName>
        <fullName evidence="2">Uncharacterized protein</fullName>
    </submittedName>
</protein>
<evidence type="ECO:0000313" key="2">
    <source>
        <dbReference type="EMBL" id="UOF91972.1"/>
    </source>
</evidence>
<name>A0ABY4CRC8_9BACL</name>
<keyword evidence="1" id="KW-0472">Membrane</keyword>
<dbReference type="Proteomes" id="UP000830167">
    <property type="component" value="Chromosome"/>
</dbReference>
<gene>
    <name evidence="2" type="ORF">LSG31_06975</name>
</gene>
<evidence type="ECO:0000256" key="1">
    <source>
        <dbReference type="SAM" id="Phobius"/>
    </source>
</evidence>
<feature type="transmembrane region" description="Helical" evidence="1">
    <location>
        <begin position="83"/>
        <end position="104"/>
    </location>
</feature>
<feature type="transmembrane region" description="Helical" evidence="1">
    <location>
        <begin position="12"/>
        <end position="34"/>
    </location>
</feature>
<accession>A0ABY4CRC8</accession>
<dbReference type="RefSeq" id="WP_347438656.1">
    <property type="nucleotide sequence ID" value="NZ_CP089291.1"/>
</dbReference>
<dbReference type="EMBL" id="CP089291">
    <property type="protein sequence ID" value="UOF91972.1"/>
    <property type="molecule type" value="Genomic_DNA"/>
</dbReference>
<reference evidence="2" key="1">
    <citation type="submission" date="2021-12" db="EMBL/GenBank/DDBJ databases">
        <title>Alicyclobacillaceae gen. nov., sp. nov., isolated from chalcocite enrichment system.</title>
        <authorList>
            <person name="Jiang Z."/>
        </authorList>
    </citation>
    <scope>NUCLEOTIDE SEQUENCE</scope>
    <source>
        <strain evidence="2">MYW30-H2</strain>
    </source>
</reference>
<sequence>MSIHSETWIYPGWGWLLVTGLIWLIGFSIIKYSLRISKETQKNQRVLDYAPKLTWLGGGIAGFILEIIVSLIIGIFVKLLPWWFSKTIGLLTGCWFFYLGILALKYV</sequence>